<evidence type="ECO:0000313" key="9">
    <source>
        <dbReference type="Proteomes" id="UP001211065"/>
    </source>
</evidence>
<dbReference type="Pfam" id="PF00450">
    <property type="entry name" value="Peptidase_S10"/>
    <property type="match status" value="1"/>
</dbReference>
<evidence type="ECO:0000256" key="2">
    <source>
        <dbReference type="ARBA" id="ARBA00022645"/>
    </source>
</evidence>
<dbReference type="PROSITE" id="PS00131">
    <property type="entry name" value="CARBOXYPEPT_SER_SER"/>
    <property type="match status" value="1"/>
</dbReference>
<evidence type="ECO:0000256" key="1">
    <source>
        <dbReference type="ARBA" id="ARBA00009431"/>
    </source>
</evidence>
<comment type="similarity">
    <text evidence="1 7">Belongs to the peptidase S10 family.</text>
</comment>
<keyword evidence="5 7" id="KW-0378">Hydrolase</keyword>
<dbReference type="PANTHER" id="PTHR11802">
    <property type="entry name" value="SERINE PROTEASE FAMILY S10 SERINE CARBOXYPEPTIDASE"/>
    <property type="match status" value="1"/>
</dbReference>
<dbReference type="GO" id="GO:0004185">
    <property type="term" value="F:serine-type carboxypeptidase activity"/>
    <property type="evidence" value="ECO:0007669"/>
    <property type="project" value="UniProtKB-UniRule"/>
</dbReference>
<dbReference type="EC" id="3.4.16.-" evidence="7"/>
<dbReference type="InterPro" id="IPR018202">
    <property type="entry name" value="Ser_caboxypep_ser_AS"/>
</dbReference>
<evidence type="ECO:0000256" key="7">
    <source>
        <dbReference type="RuleBase" id="RU361156"/>
    </source>
</evidence>
<proteinExistence type="inferred from homology"/>
<dbReference type="SUPFAM" id="SSF53474">
    <property type="entry name" value="alpha/beta-Hydrolases"/>
    <property type="match status" value="1"/>
</dbReference>
<dbReference type="GO" id="GO:0000324">
    <property type="term" value="C:fungal-type vacuole"/>
    <property type="evidence" value="ECO:0007669"/>
    <property type="project" value="TreeGrafter"/>
</dbReference>
<dbReference type="InterPro" id="IPR001563">
    <property type="entry name" value="Peptidase_S10"/>
</dbReference>
<dbReference type="GO" id="GO:0006508">
    <property type="term" value="P:proteolysis"/>
    <property type="evidence" value="ECO:0007669"/>
    <property type="project" value="UniProtKB-KW"/>
</dbReference>
<name>A0AAD5XV49_9FUNG</name>
<keyword evidence="2 7" id="KW-0121">Carboxypeptidase</keyword>
<dbReference type="Gene3D" id="3.40.50.1820">
    <property type="entry name" value="alpha/beta hydrolase"/>
    <property type="match status" value="1"/>
</dbReference>
<gene>
    <name evidence="8" type="ORF">HK099_005128</name>
</gene>
<dbReference type="PANTHER" id="PTHR11802:SF113">
    <property type="entry name" value="SERINE CARBOXYPEPTIDASE CTSA-4.1"/>
    <property type="match status" value="1"/>
</dbReference>
<dbReference type="AlphaFoldDB" id="A0AAD5XV49"/>
<keyword evidence="9" id="KW-1185">Reference proteome</keyword>
<dbReference type="Proteomes" id="UP001211065">
    <property type="component" value="Unassembled WGS sequence"/>
</dbReference>
<comment type="caution">
    <text evidence="8">The sequence shown here is derived from an EMBL/GenBank/DDBJ whole genome shotgun (WGS) entry which is preliminary data.</text>
</comment>
<feature type="non-terminal residue" evidence="8">
    <location>
        <position position="461"/>
    </location>
</feature>
<dbReference type="EMBL" id="JADGJW010000389">
    <property type="protein sequence ID" value="KAJ3218255.1"/>
    <property type="molecule type" value="Genomic_DNA"/>
</dbReference>
<evidence type="ECO:0000256" key="5">
    <source>
        <dbReference type="ARBA" id="ARBA00022801"/>
    </source>
</evidence>
<dbReference type="PROSITE" id="PS00560">
    <property type="entry name" value="CARBOXYPEPT_SER_HIS"/>
    <property type="match status" value="1"/>
</dbReference>
<dbReference type="Gene3D" id="1.10.287.410">
    <property type="match status" value="1"/>
</dbReference>
<keyword evidence="6" id="KW-0325">Glycoprotein</keyword>
<accession>A0AAD5XV49</accession>
<dbReference type="InterPro" id="IPR033124">
    <property type="entry name" value="Ser_caboxypep_his_AS"/>
</dbReference>
<dbReference type="PRINTS" id="PR00724">
    <property type="entry name" value="CRBOXYPTASEC"/>
</dbReference>
<evidence type="ECO:0000256" key="4">
    <source>
        <dbReference type="ARBA" id="ARBA00022729"/>
    </source>
</evidence>
<dbReference type="InterPro" id="IPR029058">
    <property type="entry name" value="AB_hydrolase_fold"/>
</dbReference>
<evidence type="ECO:0000256" key="6">
    <source>
        <dbReference type="ARBA" id="ARBA00023180"/>
    </source>
</evidence>
<keyword evidence="4" id="KW-0732">Signal</keyword>
<evidence type="ECO:0000313" key="8">
    <source>
        <dbReference type="EMBL" id="KAJ3218255.1"/>
    </source>
</evidence>
<keyword evidence="3 7" id="KW-0645">Protease</keyword>
<evidence type="ECO:0000256" key="3">
    <source>
        <dbReference type="ARBA" id="ARBA00022670"/>
    </source>
</evidence>
<sequence>LVTSKPLFSTSFTSPSHPGLELNSLQLKVVQPNLCDETVKQLSGYLSISKKKHIYFWFFESRGDPKRDPVVLWLNGGPGCSSFTGLMMELGPCRIAPGGKSTIFNKYGWNQNANLMFLDQPVGTGFSFSEHGGPSTSEEAAEDVYLFFQLFFKTYNNFAKNDFHIFGESYAGHYIPAIAGTIHRYNKHRKSSSELLHIRLKSVGIGNGATDMLIQFREYPTMACDTKYGPILSNATCAEMASHYPMCKKLMEKCYETKTPLSCVTAETYCDSKIMAPYATTGRNIYDIRDKCGDNCYPIEKDKLVWLNDKKIQAQLGVDRHYDGCSDLVSKKFKITGDGALPFTKQLVELLEDKIDVLIYAGDADWICNWYGVKAYLKEMKWSKQFEFNQAEDLPWIGGETGREAGEIRTAGPLTFIRVFNSGHMVPYDQPEHSLEMLNLWIKAKIWDGDRDEKRRNELIF</sequence>
<protein>
    <recommendedName>
        <fullName evidence="7">Carboxypeptidase</fullName>
        <ecNumber evidence="7">3.4.16.-</ecNumber>
    </recommendedName>
</protein>
<reference evidence="8" key="1">
    <citation type="submission" date="2020-05" db="EMBL/GenBank/DDBJ databases">
        <title>Phylogenomic resolution of chytrid fungi.</title>
        <authorList>
            <person name="Stajich J.E."/>
            <person name="Amses K."/>
            <person name="Simmons R."/>
            <person name="Seto K."/>
            <person name="Myers J."/>
            <person name="Bonds A."/>
            <person name="Quandt C.A."/>
            <person name="Barry K."/>
            <person name="Liu P."/>
            <person name="Grigoriev I."/>
            <person name="Longcore J.E."/>
            <person name="James T.Y."/>
        </authorList>
    </citation>
    <scope>NUCLEOTIDE SEQUENCE</scope>
    <source>
        <strain evidence="8">JEL0476</strain>
    </source>
</reference>
<organism evidence="8 9">
    <name type="scientific">Clydaea vesicula</name>
    <dbReference type="NCBI Taxonomy" id="447962"/>
    <lineage>
        <taxon>Eukaryota</taxon>
        <taxon>Fungi</taxon>
        <taxon>Fungi incertae sedis</taxon>
        <taxon>Chytridiomycota</taxon>
        <taxon>Chytridiomycota incertae sedis</taxon>
        <taxon>Chytridiomycetes</taxon>
        <taxon>Lobulomycetales</taxon>
        <taxon>Lobulomycetaceae</taxon>
        <taxon>Clydaea</taxon>
    </lineage>
</organism>